<reference evidence="2" key="1">
    <citation type="journal article" date="2014" name="Nat. Genet.">
        <title>Genome of the human hookworm Necator americanus.</title>
        <authorList>
            <person name="Tang Y.T."/>
            <person name="Gao X."/>
            <person name="Rosa B.A."/>
            <person name="Abubucker S."/>
            <person name="Hallsworth-Pepin K."/>
            <person name="Martin J."/>
            <person name="Tyagi R."/>
            <person name="Heizer E."/>
            <person name="Zhang X."/>
            <person name="Bhonagiri-Palsikar V."/>
            <person name="Minx P."/>
            <person name="Warren W.C."/>
            <person name="Wang Q."/>
            <person name="Zhan B."/>
            <person name="Hotez P.J."/>
            <person name="Sternberg P.W."/>
            <person name="Dougall A."/>
            <person name="Gaze S.T."/>
            <person name="Mulvenna J."/>
            <person name="Sotillo J."/>
            <person name="Ranganathan S."/>
            <person name="Rabelo E.M."/>
            <person name="Wilson R.K."/>
            <person name="Felgner P.L."/>
            <person name="Bethony J."/>
            <person name="Hawdon J.M."/>
            <person name="Gasser R.B."/>
            <person name="Loukas A."/>
            <person name="Mitreva M."/>
        </authorList>
    </citation>
    <scope>NUCLEOTIDE SEQUENCE [LARGE SCALE GENOMIC DNA]</scope>
</reference>
<proteinExistence type="predicted"/>
<organism evidence="1 2">
    <name type="scientific">Necator americanus</name>
    <name type="common">Human hookworm</name>
    <dbReference type="NCBI Taxonomy" id="51031"/>
    <lineage>
        <taxon>Eukaryota</taxon>
        <taxon>Metazoa</taxon>
        <taxon>Ecdysozoa</taxon>
        <taxon>Nematoda</taxon>
        <taxon>Chromadorea</taxon>
        <taxon>Rhabditida</taxon>
        <taxon>Rhabditina</taxon>
        <taxon>Rhabditomorpha</taxon>
        <taxon>Strongyloidea</taxon>
        <taxon>Ancylostomatidae</taxon>
        <taxon>Bunostominae</taxon>
        <taxon>Necator</taxon>
    </lineage>
</organism>
<accession>W2SLD7</accession>
<dbReference type="EMBL" id="KI668947">
    <property type="protein sequence ID" value="ETN70484.1"/>
    <property type="molecule type" value="Genomic_DNA"/>
</dbReference>
<evidence type="ECO:0000313" key="1">
    <source>
        <dbReference type="EMBL" id="ETN70484.1"/>
    </source>
</evidence>
<dbReference type="OrthoDB" id="5838019at2759"/>
<dbReference type="PANTHER" id="PTHR39352">
    <property type="entry name" value="PROTEIN CBG14251"/>
    <property type="match status" value="1"/>
</dbReference>
<dbReference type="GeneID" id="25344939"/>
<protein>
    <submittedName>
        <fullName evidence="1">Uncharacterized protein</fullName>
    </submittedName>
</protein>
<dbReference type="KEGG" id="nai:NECAME_04907"/>
<evidence type="ECO:0000313" key="2">
    <source>
        <dbReference type="Proteomes" id="UP000053676"/>
    </source>
</evidence>
<name>W2SLD7_NECAM</name>
<gene>
    <name evidence="1" type="ORF">NECAME_04907</name>
</gene>
<dbReference type="CTD" id="25344939"/>
<sequence>MDGTSCQQVKRSTEFSLKIQQNERWLDSLPVFWKQLVRKWMRGQLKTEEMANDCKIKEPEMGSTTLRIPIQITIQFRCIRRVDHFPVQMLKWTLSFFLIFHSAFSLTREELVEHLKEKQETRNTFDSRVPRLIRPIGYVDEEPIWPRVLETVKSEAELFFDDDNFAYRIAPHRDAVSLIRKMDNEENYNKVLKFLEKYV</sequence>
<dbReference type="PANTHER" id="PTHR39352:SF1">
    <property type="entry name" value="NEUROPEPTIDE-LIKE PROTEIN"/>
    <property type="match status" value="1"/>
</dbReference>
<dbReference type="Proteomes" id="UP000053676">
    <property type="component" value="Unassembled WGS sequence"/>
</dbReference>
<keyword evidence="2" id="KW-1185">Reference proteome</keyword>
<dbReference type="AlphaFoldDB" id="W2SLD7"/>